<name>A0A183AEK2_9TREM</name>
<evidence type="ECO:0000313" key="3">
    <source>
        <dbReference type="WBParaSite" id="ECPE_0000540001-mRNA-1"/>
    </source>
</evidence>
<reference evidence="1 2" key="2">
    <citation type="submission" date="2018-11" db="EMBL/GenBank/DDBJ databases">
        <authorList>
            <consortium name="Pathogen Informatics"/>
        </authorList>
    </citation>
    <scope>NUCLEOTIDE SEQUENCE [LARGE SCALE GENOMIC DNA]</scope>
    <source>
        <strain evidence="1 2">Egypt</strain>
    </source>
</reference>
<dbReference type="Proteomes" id="UP000272942">
    <property type="component" value="Unassembled WGS sequence"/>
</dbReference>
<accession>A0A183AEK2</accession>
<evidence type="ECO:0000313" key="1">
    <source>
        <dbReference type="EMBL" id="VDP75394.1"/>
    </source>
</evidence>
<dbReference type="EMBL" id="UZAN01042240">
    <property type="protein sequence ID" value="VDP75394.1"/>
    <property type="molecule type" value="Genomic_DNA"/>
</dbReference>
<protein>
    <submittedName>
        <fullName evidence="3">BBS2_C domain-containing protein</fullName>
    </submittedName>
</protein>
<reference evidence="3" key="1">
    <citation type="submission" date="2016-06" db="UniProtKB">
        <authorList>
            <consortium name="WormBaseParasite"/>
        </authorList>
    </citation>
    <scope>IDENTIFICATION</scope>
</reference>
<gene>
    <name evidence="1" type="ORF">ECPE_LOCUS5387</name>
</gene>
<organism evidence="3">
    <name type="scientific">Echinostoma caproni</name>
    <dbReference type="NCBI Taxonomy" id="27848"/>
    <lineage>
        <taxon>Eukaryota</taxon>
        <taxon>Metazoa</taxon>
        <taxon>Spiralia</taxon>
        <taxon>Lophotrochozoa</taxon>
        <taxon>Platyhelminthes</taxon>
        <taxon>Trematoda</taxon>
        <taxon>Digenea</taxon>
        <taxon>Plagiorchiida</taxon>
        <taxon>Echinostomata</taxon>
        <taxon>Echinostomatoidea</taxon>
        <taxon>Echinostomatidae</taxon>
        <taxon>Echinostoma</taxon>
    </lineage>
</organism>
<dbReference type="AlphaFoldDB" id="A0A183AEK2"/>
<sequence>MNVKLLAESANGGSSVPVNGEDATVRFAKLKAVYEKLRIQARLEKLRELNQSRTIELTYLRHELAEFKAHYKHLVAVDSLLPLNEVNCFYSGKEIEGDVPGPIAT</sequence>
<keyword evidence="2" id="KW-1185">Reference proteome</keyword>
<evidence type="ECO:0000313" key="2">
    <source>
        <dbReference type="Proteomes" id="UP000272942"/>
    </source>
</evidence>
<dbReference type="WBParaSite" id="ECPE_0000540001-mRNA-1">
    <property type="protein sequence ID" value="ECPE_0000540001-mRNA-1"/>
    <property type="gene ID" value="ECPE_0000540001"/>
</dbReference>
<proteinExistence type="predicted"/>